<name>A0A061SSA4_9RHOB</name>
<dbReference type="RefSeq" id="WP_037910042.1">
    <property type="nucleotide sequence ID" value="NZ_JEMU01000014.1"/>
</dbReference>
<dbReference type="Proteomes" id="UP000027337">
    <property type="component" value="Unassembled WGS sequence"/>
</dbReference>
<sequence>MIGSANEVMNLAAKAARGGGAPVAQAYAFGRAAACHLIAERPAADLDTALDALPKGPILDLPLLLMACAEARQNEAVIPAGPLPDLTLSYAQSQSFACTATRSGSQITLSQTFDQPAAQLPVKRVTLPDALAAKMQALAAGLLVPETEASRRAGAGAGLTDND</sequence>
<evidence type="ECO:0000313" key="1">
    <source>
        <dbReference type="EMBL" id="KAJ02115.1"/>
    </source>
</evidence>
<proteinExistence type="predicted"/>
<dbReference type="EMBL" id="JEMU01000014">
    <property type="protein sequence ID" value="KAJ02115.1"/>
    <property type="molecule type" value="Genomic_DNA"/>
</dbReference>
<comment type="caution">
    <text evidence="1">The sequence shown here is derived from an EMBL/GenBank/DDBJ whole genome shotgun (WGS) entry which is preliminary data.</text>
</comment>
<evidence type="ECO:0000313" key="2">
    <source>
        <dbReference type="Proteomes" id="UP000027337"/>
    </source>
</evidence>
<dbReference type="STRING" id="83219.PM02_15270"/>
<gene>
    <name evidence="1" type="ORF">PM02_15270</name>
</gene>
<accession>A0A061SSA4</accession>
<reference evidence="1 2" key="1">
    <citation type="journal article" date="2014" name="Genome Announc.">
        <title>Draft Genome Sequences of Two Isolates of the Roseobacter Group, Sulfitobacter sp. Strains 3SOLIMAR09 and 1FIGIMAR09, from Harbors of Mallorca Island (Mediterranean Sea).</title>
        <authorList>
            <person name="Mas-Llado M."/>
            <person name="Pina-Villalonga J.M."/>
            <person name="Brunet-Galmes I."/>
            <person name="Nogales B."/>
            <person name="Bosch R."/>
        </authorList>
    </citation>
    <scope>NUCLEOTIDE SEQUENCE [LARGE SCALE GENOMIC DNA]</scope>
    <source>
        <strain evidence="1 2">1FIGIMAR09</strain>
    </source>
</reference>
<keyword evidence="2" id="KW-1185">Reference proteome</keyword>
<organism evidence="1 2">
    <name type="scientific">Sulfitobacter mediterraneus</name>
    <dbReference type="NCBI Taxonomy" id="83219"/>
    <lineage>
        <taxon>Bacteria</taxon>
        <taxon>Pseudomonadati</taxon>
        <taxon>Pseudomonadota</taxon>
        <taxon>Alphaproteobacteria</taxon>
        <taxon>Rhodobacterales</taxon>
        <taxon>Roseobacteraceae</taxon>
        <taxon>Sulfitobacter</taxon>
    </lineage>
</organism>
<protein>
    <submittedName>
        <fullName evidence="1">Uncharacterized protein</fullName>
    </submittedName>
</protein>
<dbReference type="AlphaFoldDB" id="A0A061SSA4"/>
<dbReference type="eggNOG" id="ENOG5033KUN">
    <property type="taxonomic scope" value="Bacteria"/>
</dbReference>